<dbReference type="InterPro" id="IPR011990">
    <property type="entry name" value="TPR-like_helical_dom_sf"/>
</dbReference>
<dbReference type="PROSITE" id="PS51257">
    <property type="entry name" value="PROKAR_LIPOPROTEIN"/>
    <property type="match status" value="1"/>
</dbReference>
<dbReference type="Gene3D" id="1.25.40.10">
    <property type="entry name" value="Tetratricopeptide repeat domain"/>
    <property type="match status" value="1"/>
</dbReference>
<dbReference type="SMART" id="SM00671">
    <property type="entry name" value="SEL1"/>
    <property type="match status" value="3"/>
</dbReference>
<comment type="caution">
    <text evidence="1">The sequence shown here is derived from an EMBL/GenBank/DDBJ whole genome shotgun (WGS) entry which is preliminary data.</text>
</comment>
<dbReference type="Proteomes" id="UP001139955">
    <property type="component" value="Unassembled WGS sequence"/>
</dbReference>
<dbReference type="Pfam" id="PF08238">
    <property type="entry name" value="Sel1"/>
    <property type="match status" value="3"/>
</dbReference>
<dbReference type="InterPro" id="IPR006597">
    <property type="entry name" value="Sel1-like"/>
</dbReference>
<keyword evidence="2" id="KW-1185">Reference proteome</keyword>
<organism evidence="1 2">
    <name type="scientific">Pseudomonas koreensis</name>
    <dbReference type="NCBI Taxonomy" id="198620"/>
    <lineage>
        <taxon>Bacteria</taxon>
        <taxon>Pseudomonadati</taxon>
        <taxon>Pseudomonadota</taxon>
        <taxon>Gammaproteobacteria</taxon>
        <taxon>Pseudomonadales</taxon>
        <taxon>Pseudomonadaceae</taxon>
        <taxon>Pseudomonas</taxon>
    </lineage>
</organism>
<protein>
    <submittedName>
        <fullName evidence="1">Sel1 repeat family protein</fullName>
    </submittedName>
</protein>
<name>A0A9X2XJB3_9PSED</name>
<evidence type="ECO:0000313" key="1">
    <source>
        <dbReference type="EMBL" id="MCU7249718.1"/>
    </source>
</evidence>
<dbReference type="AlphaFoldDB" id="A0A9X2XJB3"/>
<gene>
    <name evidence="1" type="ORF">OC940_18075</name>
</gene>
<dbReference type="SUPFAM" id="SSF81901">
    <property type="entry name" value="HCP-like"/>
    <property type="match status" value="1"/>
</dbReference>
<evidence type="ECO:0000313" key="2">
    <source>
        <dbReference type="Proteomes" id="UP001139955"/>
    </source>
</evidence>
<accession>A0A9X2XJB3</accession>
<proteinExistence type="predicted"/>
<dbReference type="EMBL" id="JAOSKY010000011">
    <property type="protein sequence ID" value="MCU7249718.1"/>
    <property type="molecule type" value="Genomic_DNA"/>
</dbReference>
<reference evidence="1" key="2">
    <citation type="journal article" date="2023" name="mSystems">
        <title>Charting the Lipopeptidome of Nonpathogenic Pseudomonas.</title>
        <authorList>
            <person name="Cesa-Luna C."/>
            <person name="Geudens N."/>
            <person name="Girard L."/>
            <person name="De Roo V."/>
            <person name="Maklad H.R."/>
            <person name="Martins J.C."/>
            <person name="Hofte M."/>
            <person name="De Mot R."/>
        </authorList>
    </citation>
    <scope>NUCLEOTIDE SEQUENCE</scope>
    <source>
        <strain evidence="1">B1M3-32</strain>
    </source>
</reference>
<sequence length="307" mass="34016">MNKVVAVLSLTALIAGCKPFGGPNPIAVEYPIFHCFPYLERTSLSELELDDLRYYARRDNGCKMVLGKIYEFGRAVPQDIPRAKDIYLSVAEDDPQAYGRLGVMAEEGIGGPVDLVAARDFYQRAVAKPGNTDIELKLAQYLEEGKGGPQDLQGALTHYFNASTAGGETSWKGLERLRDKGVVMTIEQQQRYNNVFVSRVKVGLRLKMKGIEKAFEKIITPATAGKTIQVQLEYSPGSLVPAISLRESSGNKDFDQQALQGFSDYRFPGVPILPPEQKTYQAIAMVRTDGKTPMQRFRDERAAAKNN</sequence>
<dbReference type="RefSeq" id="WP_301622645.1">
    <property type="nucleotide sequence ID" value="NZ_JAOSKY010000011.1"/>
</dbReference>
<reference evidence="1" key="1">
    <citation type="submission" date="2022-09" db="EMBL/GenBank/DDBJ databases">
        <authorList>
            <person name="Cesa-Luna C."/>
            <person name="Girard L."/>
            <person name="Lood C."/>
            <person name="Hofte M."/>
            <person name="De Mot R."/>
        </authorList>
    </citation>
    <scope>NUCLEOTIDE SEQUENCE</scope>
    <source>
        <strain evidence="1">B1M3-32</strain>
    </source>
</reference>